<dbReference type="PANTHER" id="PTHR43320:SF2">
    <property type="entry name" value="2-DEHYDRO-3-DEOXYGLUCONOKINASE_2-DEHYDRO-3-DEOXYGALACTONOKINASE"/>
    <property type="match status" value="1"/>
</dbReference>
<evidence type="ECO:0000313" key="6">
    <source>
        <dbReference type="Proteomes" id="UP000435649"/>
    </source>
</evidence>
<dbReference type="CDD" id="cd01166">
    <property type="entry name" value="KdgK"/>
    <property type="match status" value="1"/>
</dbReference>
<keyword evidence="2" id="KW-0808">Transferase</keyword>
<evidence type="ECO:0000259" key="4">
    <source>
        <dbReference type="Pfam" id="PF00294"/>
    </source>
</evidence>
<dbReference type="RefSeq" id="WP_106052031.1">
    <property type="nucleotide sequence ID" value="NZ_VUNS01000023.1"/>
</dbReference>
<dbReference type="PANTHER" id="PTHR43320">
    <property type="entry name" value="SUGAR KINASE"/>
    <property type="match status" value="1"/>
</dbReference>
<evidence type="ECO:0000256" key="1">
    <source>
        <dbReference type="ARBA" id="ARBA00010688"/>
    </source>
</evidence>
<accession>A0A844G8A7</accession>
<dbReference type="Proteomes" id="UP000435649">
    <property type="component" value="Unassembled WGS sequence"/>
</dbReference>
<dbReference type="SUPFAM" id="SSF53613">
    <property type="entry name" value="Ribokinase-like"/>
    <property type="match status" value="1"/>
</dbReference>
<dbReference type="InterPro" id="IPR011611">
    <property type="entry name" value="PfkB_dom"/>
</dbReference>
<proteinExistence type="inferred from homology"/>
<comment type="similarity">
    <text evidence="1">Belongs to the carbohydrate kinase PfkB family.</text>
</comment>
<dbReference type="GO" id="GO:0016301">
    <property type="term" value="F:kinase activity"/>
    <property type="evidence" value="ECO:0007669"/>
    <property type="project" value="UniProtKB-KW"/>
</dbReference>
<reference evidence="5 6" key="1">
    <citation type="submission" date="2019-08" db="EMBL/GenBank/DDBJ databases">
        <title>In-depth cultivation of the pig gut microbiome towards novel bacterial diversity and tailored functional studies.</title>
        <authorList>
            <person name="Wylensek D."/>
            <person name="Hitch T.C.A."/>
            <person name="Clavel T."/>
        </authorList>
    </citation>
    <scope>NUCLEOTIDE SEQUENCE [LARGE SCALE GENOMIC DNA]</scope>
    <source>
        <strain evidence="5 6">BBE-744-WT-12</strain>
    </source>
</reference>
<feature type="domain" description="Carbohydrate kinase PfkB" evidence="4">
    <location>
        <begin position="28"/>
        <end position="219"/>
    </location>
</feature>
<evidence type="ECO:0000256" key="2">
    <source>
        <dbReference type="ARBA" id="ARBA00022679"/>
    </source>
</evidence>
<keyword evidence="6" id="KW-1185">Reference proteome</keyword>
<comment type="caution">
    <text evidence="5">The sequence shown here is derived from an EMBL/GenBank/DDBJ whole genome shotgun (WGS) entry which is preliminary data.</text>
</comment>
<evidence type="ECO:0000313" key="5">
    <source>
        <dbReference type="EMBL" id="MST98781.1"/>
    </source>
</evidence>
<dbReference type="EMBL" id="VUNS01000023">
    <property type="protein sequence ID" value="MST98781.1"/>
    <property type="molecule type" value="Genomic_DNA"/>
</dbReference>
<gene>
    <name evidence="5" type="ORF">FYJ85_17220</name>
</gene>
<dbReference type="Gene3D" id="3.40.1190.20">
    <property type="match status" value="1"/>
</dbReference>
<dbReference type="Pfam" id="PF00294">
    <property type="entry name" value="PfkB"/>
    <property type="match status" value="1"/>
</dbReference>
<dbReference type="AlphaFoldDB" id="A0A844G8A7"/>
<keyword evidence="3 5" id="KW-0418">Kinase</keyword>
<protein>
    <submittedName>
        <fullName evidence="5">Sugar kinase</fullName>
    </submittedName>
</protein>
<name>A0A844G8A7_9BACT</name>
<organism evidence="5 6">
    <name type="scientific">Victivallis lenta</name>
    <dbReference type="NCBI Taxonomy" id="2606640"/>
    <lineage>
        <taxon>Bacteria</taxon>
        <taxon>Pseudomonadati</taxon>
        <taxon>Lentisphaerota</taxon>
        <taxon>Lentisphaeria</taxon>
        <taxon>Victivallales</taxon>
        <taxon>Victivallaceae</taxon>
        <taxon>Victivallis</taxon>
    </lineage>
</organism>
<evidence type="ECO:0000256" key="3">
    <source>
        <dbReference type="ARBA" id="ARBA00022777"/>
    </source>
</evidence>
<sequence>MRETCIAGFGEVMLRLCPPGRKRFMQSLPGTLDATYGGGEANVCASLAMLGTPSRYLTALPPNPVAQAFAAELRGLGVDVGRITWNPKGRMGVYYAEHGAAQRGSNVVYDREGSTISLLGPEDYDFAAMLDGVGHLHITGITPSLSENAFASTLALVEAASERGIVISCDLNFRKKLWKWRPGTAPRELAAECMGRIVPFVDWIICNEEDASDVFGIRADATEIEAGKLNIGGYRDVAKLLLERFPKASRVAVTLRESISADHNNWGAMLYDRAADRAFFAPLDPDGNYAPYEIRNIVDRFGGGDSFGAGLIHALYSEEYAEPQQAIRFAAAASCLKHTISGDYNYTTHAEAAALMNGSGSGRVAR</sequence>
<dbReference type="InterPro" id="IPR029056">
    <property type="entry name" value="Ribokinase-like"/>
</dbReference>
<dbReference type="InterPro" id="IPR052700">
    <property type="entry name" value="Carb_kinase_PfkB-like"/>
</dbReference>